<feature type="domain" description="Asparagine synthetase" evidence="1">
    <location>
        <begin position="125"/>
        <end position="293"/>
    </location>
</feature>
<dbReference type="InterPro" id="IPR014729">
    <property type="entry name" value="Rossmann-like_a/b/a_fold"/>
</dbReference>
<organism evidence="2 3">
    <name type="scientific">Nostoc linckia z8</name>
    <dbReference type="NCBI Taxonomy" id="1628746"/>
    <lineage>
        <taxon>Bacteria</taxon>
        <taxon>Bacillati</taxon>
        <taxon>Cyanobacteriota</taxon>
        <taxon>Cyanophyceae</taxon>
        <taxon>Nostocales</taxon>
        <taxon>Nostocaceae</taxon>
        <taxon>Nostoc</taxon>
    </lineage>
</organism>
<sequence length="409" mass="45571">MERITGSYSKQSQPLIQSDLQINPIGYAEFDGTKLPIKGTFTIAIGSFGTVTLYSSFPAEIPLYYSIDNKQIHWGERWRKLPGKAHQVTPGTAIKIGHGRKIWKHEKLKPPIAPPIALPDAIAQYRELLLKAVKSRTETCPPGRIALSCSGGVDSLLVAWALKELGVDFLPFTACTSSKSSDISQARRNLKAMGITEPIPVFIDRQTVLDSVEEALLLFEDIGPTSEYMRQAIAHVAIARHAAAAGVTSIFNGHGQDDLMGRMRSIYKEIVGLPDTVENAEIWRDERLRAFNDQTLVWDVNKLFSSIFRHYGIHVRMPYYDWDFMNWVLSQRLNIVPISKDKPFVQKAAAIILPPGTLKPDYTSTGYVTGAGIKDNLAFRDFLDTTAKEAYRKLFGGSNVQENFPGSNN</sequence>
<evidence type="ECO:0000313" key="3">
    <source>
        <dbReference type="Proteomes" id="UP000222310"/>
    </source>
</evidence>
<evidence type="ECO:0000313" key="2">
    <source>
        <dbReference type="EMBL" id="PHK07227.1"/>
    </source>
</evidence>
<accession>A0A9Q6END4</accession>
<dbReference type="EMBL" id="LAHD01000002">
    <property type="protein sequence ID" value="PHK07227.1"/>
    <property type="molecule type" value="Genomic_DNA"/>
</dbReference>
<dbReference type="GO" id="GO:0004066">
    <property type="term" value="F:asparagine synthase (glutamine-hydrolyzing) activity"/>
    <property type="evidence" value="ECO:0007669"/>
    <property type="project" value="InterPro"/>
</dbReference>
<dbReference type="Pfam" id="PF00733">
    <property type="entry name" value="Asn_synthase"/>
    <property type="match status" value="1"/>
</dbReference>
<gene>
    <name evidence="2" type="ORF">VF08_01085</name>
</gene>
<protein>
    <recommendedName>
        <fullName evidence="1">Asparagine synthetase domain-containing protein</fullName>
    </recommendedName>
</protein>
<dbReference type="RefSeq" id="WP_099065910.1">
    <property type="nucleotide sequence ID" value="NZ_LAHD01000002.1"/>
</dbReference>
<dbReference type="AlphaFoldDB" id="A0A9Q6END4"/>
<dbReference type="GO" id="GO:0006529">
    <property type="term" value="P:asparagine biosynthetic process"/>
    <property type="evidence" value="ECO:0007669"/>
    <property type="project" value="InterPro"/>
</dbReference>
<dbReference type="InterPro" id="IPR001962">
    <property type="entry name" value="Asn_synthase"/>
</dbReference>
<dbReference type="SUPFAM" id="SSF52402">
    <property type="entry name" value="Adenine nucleotide alpha hydrolases-like"/>
    <property type="match status" value="1"/>
</dbReference>
<dbReference type="GeneID" id="57092101"/>
<dbReference type="Proteomes" id="UP000222310">
    <property type="component" value="Unassembled WGS sequence"/>
</dbReference>
<comment type="caution">
    <text evidence="2">The sequence shown here is derived from an EMBL/GenBank/DDBJ whole genome shotgun (WGS) entry which is preliminary data.</text>
</comment>
<dbReference type="Gene3D" id="3.40.50.620">
    <property type="entry name" value="HUPs"/>
    <property type="match status" value="1"/>
</dbReference>
<name>A0A9Q6END4_NOSLI</name>
<proteinExistence type="predicted"/>
<reference evidence="2 3" key="1">
    <citation type="submission" date="2015-02" db="EMBL/GenBank/DDBJ databases">
        <title>Nostoc linckia genome annotation.</title>
        <authorList>
            <person name="Zhou Z."/>
        </authorList>
    </citation>
    <scope>NUCLEOTIDE SEQUENCE [LARGE SCALE GENOMIC DNA]</scope>
    <source>
        <strain evidence="3">z8</strain>
    </source>
</reference>
<evidence type="ECO:0000259" key="1">
    <source>
        <dbReference type="Pfam" id="PF00733"/>
    </source>
</evidence>